<protein>
    <submittedName>
        <fullName evidence="3">Uncharacterized protein</fullName>
    </submittedName>
</protein>
<name>A0A8J7MEE8_9BACT</name>
<keyword evidence="2" id="KW-1133">Transmembrane helix</keyword>
<proteinExistence type="predicted"/>
<keyword evidence="2" id="KW-0812">Transmembrane</keyword>
<evidence type="ECO:0000313" key="3">
    <source>
        <dbReference type="EMBL" id="MBK1791008.1"/>
    </source>
</evidence>
<feature type="transmembrane region" description="Helical" evidence="2">
    <location>
        <begin position="6"/>
        <end position="29"/>
    </location>
</feature>
<keyword evidence="4" id="KW-1185">Reference proteome</keyword>
<keyword evidence="2" id="KW-0472">Membrane</keyword>
<feature type="region of interest" description="Disordered" evidence="1">
    <location>
        <begin position="138"/>
        <end position="170"/>
    </location>
</feature>
<evidence type="ECO:0000256" key="1">
    <source>
        <dbReference type="SAM" id="MobiDB-lite"/>
    </source>
</evidence>
<comment type="caution">
    <text evidence="3">The sequence shown here is derived from an EMBL/GenBank/DDBJ whole genome shotgun (WGS) entry which is preliminary data.</text>
</comment>
<evidence type="ECO:0000256" key="2">
    <source>
        <dbReference type="SAM" id="Phobius"/>
    </source>
</evidence>
<evidence type="ECO:0000313" key="4">
    <source>
        <dbReference type="Proteomes" id="UP000624703"/>
    </source>
</evidence>
<sequence length="170" mass="19090">MSFKKIVLGVLGIVVVGGLILLILIYQFLTGMIDEEVSQHDLGVAYMSSIDEQEMVIIIRESDILMEKCDPNSLPKNMGEFSEEKVPERWANIGVQGIRYTNESVVYYFCGGGMRERTLLRVLKSDDESHLVHASYRDQTESVQLHPKASDGPPIETEVPTMAQPGSWQE</sequence>
<accession>A0A8J7MEE8</accession>
<organism evidence="3 4">
    <name type="scientific">Persicirhabdus sediminis</name>
    <dbReference type="NCBI Taxonomy" id="454144"/>
    <lineage>
        <taxon>Bacteria</taxon>
        <taxon>Pseudomonadati</taxon>
        <taxon>Verrucomicrobiota</taxon>
        <taxon>Verrucomicrobiia</taxon>
        <taxon>Verrucomicrobiales</taxon>
        <taxon>Verrucomicrobiaceae</taxon>
        <taxon>Persicirhabdus</taxon>
    </lineage>
</organism>
<dbReference type="EMBL" id="JAENIM010000039">
    <property type="protein sequence ID" value="MBK1791008.1"/>
    <property type="molecule type" value="Genomic_DNA"/>
</dbReference>
<reference evidence="3" key="1">
    <citation type="submission" date="2021-01" db="EMBL/GenBank/DDBJ databases">
        <title>Modified the classification status of verrucomicrobia.</title>
        <authorList>
            <person name="Feng X."/>
        </authorList>
    </citation>
    <scope>NUCLEOTIDE SEQUENCE</scope>
    <source>
        <strain evidence="3">_KCTC 22039</strain>
    </source>
</reference>
<dbReference type="Proteomes" id="UP000624703">
    <property type="component" value="Unassembled WGS sequence"/>
</dbReference>
<dbReference type="AlphaFoldDB" id="A0A8J7MEE8"/>
<gene>
    <name evidence="3" type="ORF">JIN82_07565</name>
</gene>